<gene>
    <name evidence="2" type="ORF">EV646_104117</name>
</gene>
<feature type="compositionally biased region" description="Gly residues" evidence="1">
    <location>
        <begin position="110"/>
        <end position="131"/>
    </location>
</feature>
<evidence type="ECO:0000313" key="2">
    <source>
        <dbReference type="EMBL" id="TCO48300.1"/>
    </source>
</evidence>
<evidence type="ECO:0000313" key="3">
    <source>
        <dbReference type="Proteomes" id="UP000295573"/>
    </source>
</evidence>
<keyword evidence="3" id="KW-1185">Reference proteome</keyword>
<feature type="compositionally biased region" description="Low complexity" evidence="1">
    <location>
        <begin position="38"/>
        <end position="49"/>
    </location>
</feature>
<dbReference type="OrthoDB" id="5175422at2"/>
<feature type="compositionally biased region" description="Low complexity" evidence="1">
    <location>
        <begin position="132"/>
        <end position="143"/>
    </location>
</feature>
<feature type="compositionally biased region" description="Acidic residues" evidence="1">
    <location>
        <begin position="160"/>
        <end position="170"/>
    </location>
</feature>
<reference evidence="2 3" key="1">
    <citation type="journal article" date="2015" name="Stand. Genomic Sci.">
        <title>Genomic Encyclopedia of Bacterial and Archaeal Type Strains, Phase III: the genomes of soil and plant-associated and newly described type strains.</title>
        <authorList>
            <person name="Whitman W.B."/>
            <person name="Woyke T."/>
            <person name="Klenk H.P."/>
            <person name="Zhou Y."/>
            <person name="Lilburn T.G."/>
            <person name="Beck B.J."/>
            <person name="De Vos P."/>
            <person name="Vandamme P."/>
            <person name="Eisen J.A."/>
            <person name="Garrity G."/>
            <person name="Hugenholtz P."/>
            <person name="Kyrpides N.C."/>
        </authorList>
    </citation>
    <scope>NUCLEOTIDE SEQUENCE [LARGE SCALE GENOMIC DNA]</scope>
    <source>
        <strain evidence="2 3">VKM Ac-2541</strain>
    </source>
</reference>
<dbReference type="Proteomes" id="UP000295573">
    <property type="component" value="Unassembled WGS sequence"/>
</dbReference>
<feature type="region of interest" description="Disordered" evidence="1">
    <location>
        <begin position="38"/>
        <end position="177"/>
    </location>
</feature>
<proteinExistence type="predicted"/>
<dbReference type="RefSeq" id="WP_132148063.1">
    <property type="nucleotide sequence ID" value="NZ_SLWR01000004.1"/>
</dbReference>
<evidence type="ECO:0000256" key="1">
    <source>
        <dbReference type="SAM" id="MobiDB-lite"/>
    </source>
</evidence>
<sequence length="386" mass="39024">MSNQSDYDRRVKDILDRVANGHLSTEEGATLIAAIQPAAAPADSAGPAEAAEKQAPVADVPSPSVWAEVVDAVPGPSGAVSEPPAADGDAVPSTNGLQDSVVDDAPAGAAPGGPATGGPGTGGPATGGPATGGPATAAPTDATLSGDEPEEPVEPGEPVEPVEAEEEVEEEHSHVPIPAGVQRVTVRAIGRRVRLIGEPAINGVAVDGPHVIKRDGETLAISSEGDMGVSIDGFSMLRNPTNLKSHVNGLAKELSIRVNPTLQVEVEVTGGSVAAERLPGLTRVRVTAGTAKVSDVDGPIDLLVQAGTATLDAQITKGRSRVRVESGAANVTLRRGSDVRVHTESQLGRVSWTGAVTGQSKDVEIGRGRASLDVEVLVGTAQITSD</sequence>
<dbReference type="AlphaFoldDB" id="A0A4V2S4I1"/>
<name>A0A4V2S4I1_9ACTN</name>
<comment type="caution">
    <text evidence="2">The sequence shown here is derived from an EMBL/GenBank/DDBJ whole genome shotgun (WGS) entry which is preliminary data.</text>
</comment>
<accession>A0A4V2S4I1</accession>
<dbReference type="EMBL" id="SLWR01000004">
    <property type="protein sequence ID" value="TCO48300.1"/>
    <property type="molecule type" value="Genomic_DNA"/>
</dbReference>
<protein>
    <recommendedName>
        <fullName evidence="4">Adhesin</fullName>
    </recommendedName>
</protein>
<organism evidence="2 3">
    <name type="scientific">Kribbella antiqua</name>
    <dbReference type="NCBI Taxonomy" id="2512217"/>
    <lineage>
        <taxon>Bacteria</taxon>
        <taxon>Bacillati</taxon>
        <taxon>Actinomycetota</taxon>
        <taxon>Actinomycetes</taxon>
        <taxon>Propionibacteriales</taxon>
        <taxon>Kribbellaceae</taxon>
        <taxon>Kribbella</taxon>
    </lineage>
</organism>
<evidence type="ECO:0008006" key="4">
    <source>
        <dbReference type="Google" id="ProtNLM"/>
    </source>
</evidence>